<keyword evidence="1" id="KW-1133">Transmembrane helix</keyword>
<name>A0ABX8EJZ2_9ACTN</name>
<keyword evidence="1" id="KW-0812">Transmembrane</keyword>
<dbReference type="EMBL" id="CP075371">
    <property type="protein sequence ID" value="QVT80796.1"/>
    <property type="molecule type" value="Genomic_DNA"/>
</dbReference>
<keyword evidence="1" id="KW-0472">Membrane</keyword>
<accession>A0ABX8EJZ2</accession>
<dbReference type="Proteomes" id="UP000679307">
    <property type="component" value="Chromosome"/>
</dbReference>
<keyword evidence="3" id="KW-1185">Reference proteome</keyword>
<evidence type="ECO:0000313" key="3">
    <source>
        <dbReference type="Proteomes" id="UP000679307"/>
    </source>
</evidence>
<proteinExistence type="predicted"/>
<evidence type="ECO:0000313" key="2">
    <source>
        <dbReference type="EMBL" id="QVT80796.1"/>
    </source>
</evidence>
<organism evidence="2 3">
    <name type="scientific">Nocardioides aquaticus</name>
    <dbReference type="NCBI Taxonomy" id="160826"/>
    <lineage>
        <taxon>Bacteria</taxon>
        <taxon>Bacillati</taxon>
        <taxon>Actinomycetota</taxon>
        <taxon>Actinomycetes</taxon>
        <taxon>Propionibacteriales</taxon>
        <taxon>Nocardioidaceae</taxon>
        <taxon>Nocardioides</taxon>
    </lineage>
</organism>
<feature type="transmembrane region" description="Helical" evidence="1">
    <location>
        <begin position="139"/>
        <end position="158"/>
    </location>
</feature>
<gene>
    <name evidence="2" type="ORF">ENKNEFLB_03197</name>
</gene>
<dbReference type="RefSeq" id="WP_214056284.1">
    <property type="nucleotide sequence ID" value="NZ_BAAAHS010000067.1"/>
</dbReference>
<feature type="transmembrane region" description="Helical" evidence="1">
    <location>
        <begin position="85"/>
        <end position="103"/>
    </location>
</feature>
<feature type="transmembrane region" description="Helical" evidence="1">
    <location>
        <begin position="60"/>
        <end position="78"/>
    </location>
</feature>
<evidence type="ECO:0000256" key="1">
    <source>
        <dbReference type="SAM" id="Phobius"/>
    </source>
</evidence>
<sequence>MSRGAWRPLAVLVGLVLAGAVLGVVWGQLVWTPPPGTVQGGQWFPLDERALSLQTRGTSSYVLVAAAGGLVLGVLAALVGTRHELLTLLAVVLGGALAAYVMWQVGTWLGPADPAVVAADAPDGTSVPGALTVTGSTPFLTLPAAALAGLAAVFFLSPDAGRAESTPRTPSAG</sequence>
<evidence type="ECO:0008006" key="4">
    <source>
        <dbReference type="Google" id="ProtNLM"/>
    </source>
</evidence>
<protein>
    <recommendedName>
        <fullName evidence="4">Trp biosynthesis-associated membrane protein</fullName>
    </recommendedName>
</protein>
<reference evidence="2 3" key="1">
    <citation type="submission" date="2021-05" db="EMBL/GenBank/DDBJ databases">
        <title>Complete genome of Nocardioides aquaticus KCTC 9944T isolated from meromictic and hypersaline Ekho Lake, Antarctica.</title>
        <authorList>
            <person name="Hwang K."/>
            <person name="Kim K.M."/>
            <person name="Choe H."/>
        </authorList>
    </citation>
    <scope>NUCLEOTIDE SEQUENCE [LARGE SCALE GENOMIC DNA]</scope>
    <source>
        <strain evidence="2 3">KCTC 9944</strain>
    </source>
</reference>